<dbReference type="RefSeq" id="WP_024013733.1">
    <property type="nucleotide sequence ID" value="NZ_CM002330.1"/>
</dbReference>
<dbReference type="PATRIC" id="fig|1395516.4.peg.3754"/>
<dbReference type="EMBL" id="AYMZ01000008">
    <property type="protein sequence ID" value="ETF06839.1"/>
    <property type="molecule type" value="Genomic_DNA"/>
</dbReference>
<accession>V8R6D4</accession>
<dbReference type="Proteomes" id="UP000024771">
    <property type="component" value="Chromosome"/>
</dbReference>
<comment type="caution">
    <text evidence="1">The sequence shown here is derived from an EMBL/GenBank/DDBJ whole genome shotgun (WGS) entry which is preliminary data.</text>
</comment>
<dbReference type="AlphaFoldDB" id="V8R6D4"/>
<dbReference type="HOGENOM" id="CLU_1946940_0_0_6"/>
<reference evidence="1" key="1">
    <citation type="journal article" date="2014" name="Genome Announc.">
        <title>Draft Genome Sequence of Pseudomonas moraviensis R28-S.</title>
        <authorList>
            <person name="Hunter S.S."/>
            <person name="Yano H."/>
            <person name="Loftie-Eaton W."/>
            <person name="Hughes J."/>
            <person name="De Gelder L."/>
            <person name="Stragier P."/>
            <person name="De Vos P."/>
            <person name="Settles M.L."/>
            <person name="Top E.M."/>
        </authorList>
    </citation>
    <scope>NUCLEOTIDE SEQUENCE [LARGE SCALE GENOMIC DNA]</scope>
    <source>
        <strain evidence="1">R28-S</strain>
    </source>
</reference>
<sequence length="129" mass="15089">MRRKTTIDTLLAEKQILEEKDPTLNFYEIKDNSFIAIKPEDVNTSGYWKLKGRKVKKGEKITSYVVSGSGGRAPWGEILYTRFLPAFHISQTEEIRYLIFSDAQLEFIEKNQSIIDVEFTEEEKNFKFI</sequence>
<name>V8R6D4_9PSED</name>
<evidence type="ECO:0000313" key="1">
    <source>
        <dbReference type="EMBL" id="ETF06839.1"/>
    </source>
</evidence>
<proteinExistence type="predicted"/>
<organism evidence="1">
    <name type="scientific">Pseudomonas moraviensis R28-S</name>
    <dbReference type="NCBI Taxonomy" id="1395516"/>
    <lineage>
        <taxon>Bacteria</taxon>
        <taxon>Pseudomonadati</taxon>
        <taxon>Pseudomonadota</taxon>
        <taxon>Gammaproteobacteria</taxon>
        <taxon>Pseudomonadales</taxon>
        <taxon>Pseudomonadaceae</taxon>
        <taxon>Pseudomonas</taxon>
    </lineage>
</organism>
<gene>
    <name evidence="1" type="ORF">PMO01_18495</name>
</gene>
<protein>
    <submittedName>
        <fullName evidence="1">Uncharacterized protein</fullName>
    </submittedName>
</protein>